<evidence type="ECO:0000313" key="1">
    <source>
        <dbReference type="EMBL" id="CCG21691.1"/>
    </source>
</evidence>
<dbReference type="Proteomes" id="UP000005018">
    <property type="component" value="Chromosome 1"/>
</dbReference>
<organism evidence="1 2">
    <name type="scientific">Candida orthopsilosis (strain 90-125)</name>
    <name type="common">Yeast</name>
    <dbReference type="NCBI Taxonomy" id="1136231"/>
    <lineage>
        <taxon>Eukaryota</taxon>
        <taxon>Fungi</taxon>
        <taxon>Dikarya</taxon>
        <taxon>Ascomycota</taxon>
        <taxon>Saccharomycotina</taxon>
        <taxon>Pichiomycetes</taxon>
        <taxon>Debaryomycetaceae</taxon>
        <taxon>Candida/Lodderomyces clade</taxon>
        <taxon>Candida</taxon>
    </lineage>
</organism>
<evidence type="ECO:0000313" key="2">
    <source>
        <dbReference type="Proteomes" id="UP000005018"/>
    </source>
</evidence>
<dbReference type="KEGG" id="cot:CORT_0A13080"/>
<proteinExistence type="predicted"/>
<accession>H8WXL8</accession>
<keyword evidence="2" id="KW-1185">Reference proteome</keyword>
<dbReference type="AlphaFoldDB" id="H8WXL8"/>
<dbReference type="RefSeq" id="XP_003867129.1">
    <property type="nucleotide sequence ID" value="XM_003867081.1"/>
</dbReference>
<dbReference type="EMBL" id="HE681719">
    <property type="protein sequence ID" value="CCG21691.1"/>
    <property type="molecule type" value="Genomic_DNA"/>
</dbReference>
<reference evidence="1 2" key="1">
    <citation type="journal article" date="2012" name="PLoS ONE">
        <title>Sequence and analysis of the genome of the pathogenic yeast Candida orthopsilosis.</title>
        <authorList>
            <person name="Riccombeni A."/>
            <person name="Vidanes G."/>
            <person name="Proux-Wera E."/>
            <person name="Wolfe K.H."/>
            <person name="Butler G."/>
        </authorList>
    </citation>
    <scope>NUCLEOTIDE SEQUENCE [LARGE SCALE GENOMIC DNA]</scope>
    <source>
        <strain evidence="1 2">Co 90-125</strain>
    </source>
</reference>
<dbReference type="GeneID" id="14537011"/>
<gene>
    <name evidence="1" type="ORF">CORT_0A13080</name>
</gene>
<sequence>MTKPNQMSIWCTSSEEQTEYTGLAYNTQMWAFIIGTPYVPASTYKASTNGGEV</sequence>
<name>H8WXL8_CANO9</name>
<dbReference type="HOGENOM" id="CLU_3068479_0_0_1"/>
<protein>
    <submittedName>
        <fullName evidence="1">Uncharacterized protein</fullName>
    </submittedName>
</protein>